<dbReference type="EMBL" id="WCUV01000006">
    <property type="protein sequence ID" value="KAB4092415.1"/>
    <property type="molecule type" value="Genomic_DNA"/>
</dbReference>
<keyword evidence="1" id="KW-0175">Coiled coil</keyword>
<gene>
    <name evidence="3" type="ORF">GAQ56_09210</name>
</gene>
<feature type="transmembrane region" description="Helical" evidence="2">
    <location>
        <begin position="188"/>
        <end position="208"/>
    </location>
</feature>
<dbReference type="RefSeq" id="WP_018452360.1">
    <property type="nucleotide sequence ID" value="NZ_WCUS01000001.1"/>
</dbReference>
<evidence type="ECO:0000313" key="3">
    <source>
        <dbReference type="EMBL" id="KAB4092415.1"/>
    </source>
</evidence>
<reference evidence="3 4" key="1">
    <citation type="journal article" date="2019" name="Nat. Med.">
        <title>A library of human gut bacterial isolates paired with longitudinal multiomics data enables mechanistic microbiome research.</title>
        <authorList>
            <person name="Poyet M."/>
            <person name="Groussin M."/>
            <person name="Gibbons S.M."/>
            <person name="Avila-Pacheco J."/>
            <person name="Jiang X."/>
            <person name="Kearney S.M."/>
            <person name="Perrotta A.R."/>
            <person name="Berdy B."/>
            <person name="Zhao S."/>
            <person name="Lieberman T.D."/>
            <person name="Swanson P.K."/>
            <person name="Smith M."/>
            <person name="Roesemann S."/>
            <person name="Alexander J.E."/>
            <person name="Rich S.A."/>
            <person name="Livny J."/>
            <person name="Vlamakis H."/>
            <person name="Clish C."/>
            <person name="Bullock K."/>
            <person name="Deik A."/>
            <person name="Scott J."/>
            <person name="Pierce K.A."/>
            <person name="Xavier R.J."/>
            <person name="Alm E.J."/>
        </authorList>
    </citation>
    <scope>NUCLEOTIDE SEQUENCE [LARGE SCALE GENOMIC DNA]</scope>
    <source>
        <strain evidence="3 4">BIOML-A42</strain>
    </source>
</reference>
<evidence type="ECO:0000313" key="4">
    <source>
        <dbReference type="Proteomes" id="UP000432488"/>
    </source>
</evidence>
<evidence type="ECO:0000256" key="1">
    <source>
        <dbReference type="SAM" id="Coils"/>
    </source>
</evidence>
<dbReference type="AlphaFoldDB" id="A0A7J5GJ24"/>
<sequence>MKTYLFDTINRYKRFSENLDVKTVLCNKSWMVFNNSGEKETYIFQESGILIISLNGKVTNATWQYIPANKSLIISGNEQSYMVHAAYVDNILFVLQVDGTKECAFLIDENNRQNFQPKSYNDIKKHFEVKEQKLLQKQTTEYLKTESLVKQKEKERKAKRRKEEKEKRIEQLRFKADGIRHVNGWMQIFIFVVSWILFSILVSIVCSFEKTPWLVAILLPLIGGPCFVFFIPCYMITLIKNKKVKDWKKKYPNDAVNQYL</sequence>
<dbReference type="GeneID" id="60061375"/>
<feature type="transmembrane region" description="Helical" evidence="2">
    <location>
        <begin position="214"/>
        <end position="239"/>
    </location>
</feature>
<comment type="caution">
    <text evidence="3">The sequence shown here is derived from an EMBL/GenBank/DDBJ whole genome shotgun (WGS) entry which is preliminary data.</text>
</comment>
<accession>A0A7J5GJ24</accession>
<feature type="coiled-coil region" evidence="1">
    <location>
        <begin position="135"/>
        <end position="175"/>
    </location>
</feature>
<proteinExistence type="predicted"/>
<keyword evidence="2" id="KW-1133">Transmembrane helix</keyword>
<protein>
    <submittedName>
        <fullName evidence="3">Uncharacterized protein</fullName>
    </submittedName>
</protein>
<dbReference type="Proteomes" id="UP000432488">
    <property type="component" value="Unassembled WGS sequence"/>
</dbReference>
<keyword evidence="2" id="KW-0812">Transmembrane</keyword>
<evidence type="ECO:0000256" key="2">
    <source>
        <dbReference type="SAM" id="Phobius"/>
    </source>
</evidence>
<keyword evidence="2" id="KW-0472">Membrane</keyword>
<organism evidence="3 4">
    <name type="scientific">Bacteroides uniformis</name>
    <dbReference type="NCBI Taxonomy" id="820"/>
    <lineage>
        <taxon>Bacteria</taxon>
        <taxon>Pseudomonadati</taxon>
        <taxon>Bacteroidota</taxon>
        <taxon>Bacteroidia</taxon>
        <taxon>Bacteroidales</taxon>
        <taxon>Bacteroidaceae</taxon>
        <taxon>Bacteroides</taxon>
    </lineage>
</organism>
<name>A0A7J5GJ24_BACUN</name>